<dbReference type="GO" id="GO:0006888">
    <property type="term" value="P:endoplasmic reticulum to Golgi vesicle-mediated transport"/>
    <property type="evidence" value="ECO:0007669"/>
    <property type="project" value="TreeGrafter"/>
</dbReference>
<proteinExistence type="inferred from homology"/>
<dbReference type="Proteomes" id="UP000199069">
    <property type="component" value="Unassembled WGS sequence"/>
</dbReference>
<keyword evidence="20" id="KW-1185">Reference proteome</keyword>
<dbReference type="Gene3D" id="2.60.40.1480">
    <property type="entry name" value="Coatomer, gamma subunit, appendage domain"/>
    <property type="match status" value="1"/>
</dbReference>
<evidence type="ECO:0000259" key="17">
    <source>
        <dbReference type="Pfam" id="PF16381"/>
    </source>
</evidence>
<keyword evidence="10 14" id="KW-0333">Golgi apparatus</keyword>
<evidence type="ECO:0000256" key="6">
    <source>
        <dbReference type="ARBA" id="ARBA00022553"/>
    </source>
</evidence>
<dbReference type="FunFam" id="2.60.40.1480:FF:000001">
    <property type="entry name" value="Coatomer subunit gamma"/>
    <property type="match status" value="1"/>
</dbReference>
<comment type="function">
    <text evidence="13 14">The coatomer is a cytosolic protein complex that binds to dilysine motifs and reversibly associates with Golgi non-clathrin-coated vesicles, which further mediate biosynthetic protein transport from the ER, via the Golgi up to the trans Golgi network. Coatomer complex is required for budding from Golgi membranes, and is essential for the retrograde Golgi-to-ER transport of dilysine-tagged proteins.</text>
</comment>
<evidence type="ECO:0000313" key="21">
    <source>
        <dbReference type="Proteomes" id="UP000239560"/>
    </source>
</evidence>
<evidence type="ECO:0000256" key="9">
    <source>
        <dbReference type="ARBA" id="ARBA00022927"/>
    </source>
</evidence>
<dbReference type="STRING" id="5286.A0A0K3CEE4"/>
<comment type="subcellular location">
    <subcellularLocation>
        <location evidence="14">Cytoplasm</location>
    </subcellularLocation>
    <subcellularLocation>
        <location evidence="1 14">Golgi apparatus membrane</location>
        <topology evidence="1 14">Peripheral membrane protein</topology>
        <orientation evidence="1 14">Cytoplasmic side</orientation>
    </subcellularLocation>
    <subcellularLocation>
        <location evidence="14">Cytoplasmic vesicle</location>
        <location evidence="14">COPI-coated vesicle membrane</location>
        <topology evidence="14">Peripheral membrane protein</topology>
        <orientation evidence="14">Cytoplasmic side</orientation>
    </subcellularLocation>
</comment>
<evidence type="ECO:0000256" key="2">
    <source>
        <dbReference type="ARBA" id="ARBA00010720"/>
    </source>
</evidence>
<evidence type="ECO:0000256" key="7">
    <source>
        <dbReference type="ARBA" id="ARBA00022737"/>
    </source>
</evidence>
<dbReference type="Pfam" id="PF08752">
    <property type="entry name" value="COP-gamma_platf"/>
    <property type="match status" value="1"/>
</dbReference>
<dbReference type="GO" id="GO:0005198">
    <property type="term" value="F:structural molecule activity"/>
    <property type="evidence" value="ECO:0007669"/>
    <property type="project" value="InterPro"/>
</dbReference>
<dbReference type="Gene3D" id="3.30.310.10">
    <property type="entry name" value="TATA-Binding Protein"/>
    <property type="match status" value="1"/>
</dbReference>
<evidence type="ECO:0000256" key="4">
    <source>
        <dbReference type="ARBA" id="ARBA00022448"/>
    </source>
</evidence>
<dbReference type="InterPro" id="IPR009028">
    <property type="entry name" value="Coatomer/calthrin_app_sub_C"/>
</dbReference>
<protein>
    <recommendedName>
        <fullName evidence="14">Coatomer subunit gamma</fullName>
    </recommendedName>
</protein>
<dbReference type="InterPro" id="IPR002553">
    <property type="entry name" value="Clathrin/coatomer_adapt-like_N"/>
</dbReference>
<gene>
    <name evidence="18" type="primary">FGENESH: predicted gene_5.326</name>
    <name evidence="19" type="ORF">AAT19DRAFT_14121</name>
    <name evidence="18" type="ORF">BN2166_0027810</name>
</gene>
<evidence type="ECO:0000256" key="11">
    <source>
        <dbReference type="ARBA" id="ARBA00023136"/>
    </source>
</evidence>
<dbReference type="GO" id="GO:0005793">
    <property type="term" value="C:endoplasmic reticulum-Golgi intermediate compartment"/>
    <property type="evidence" value="ECO:0007669"/>
    <property type="project" value="TreeGrafter"/>
</dbReference>
<name>A0A0K3CEE4_RHOTO</name>
<dbReference type="InterPro" id="IPR013041">
    <property type="entry name" value="Clathrin_app_Ig-like_sf"/>
</dbReference>
<reference evidence="18 20" key="1">
    <citation type="submission" date="2015-07" db="EMBL/GenBank/DDBJ databases">
        <authorList>
            <person name="Cajimat M.N.B."/>
            <person name="Milazzo M.L."/>
            <person name="Fulhorst C.F."/>
        </authorList>
    </citation>
    <scope>NUCLEOTIDE SEQUENCE [LARGE SCALE GENOMIC DNA]</scope>
    <source>
        <strain evidence="18">Single colony</strain>
    </source>
</reference>
<keyword evidence="11 14" id="KW-0472">Membrane</keyword>
<dbReference type="EMBL" id="CWKI01000005">
    <property type="protein sequence ID" value="CTR06920.1"/>
    <property type="molecule type" value="Genomic_DNA"/>
</dbReference>
<dbReference type="Gene3D" id="1.25.10.10">
    <property type="entry name" value="Leucine-rich Repeat Variant"/>
    <property type="match status" value="2"/>
</dbReference>
<organism evidence="18 20">
    <name type="scientific">Rhodotorula toruloides</name>
    <name type="common">Yeast</name>
    <name type="synonym">Rhodosporidium toruloides</name>
    <dbReference type="NCBI Taxonomy" id="5286"/>
    <lineage>
        <taxon>Eukaryota</taxon>
        <taxon>Fungi</taxon>
        <taxon>Dikarya</taxon>
        <taxon>Basidiomycota</taxon>
        <taxon>Pucciniomycotina</taxon>
        <taxon>Microbotryomycetes</taxon>
        <taxon>Sporidiobolales</taxon>
        <taxon>Sporidiobolaceae</taxon>
        <taxon>Rhodotorula</taxon>
    </lineage>
</organism>
<dbReference type="GO" id="GO:0006886">
    <property type="term" value="P:intracellular protein transport"/>
    <property type="evidence" value="ECO:0007669"/>
    <property type="project" value="InterPro"/>
</dbReference>
<keyword evidence="12 14" id="KW-0968">Cytoplasmic vesicle</keyword>
<dbReference type="EMBL" id="LCTV02000005">
    <property type="protein sequence ID" value="PRQ75099.1"/>
    <property type="molecule type" value="Genomic_DNA"/>
</dbReference>
<evidence type="ECO:0000313" key="20">
    <source>
        <dbReference type="Proteomes" id="UP000199069"/>
    </source>
</evidence>
<dbReference type="FunFam" id="1.25.10.10:FF:000382">
    <property type="entry name" value="Coatomer subunit gamma"/>
    <property type="match status" value="1"/>
</dbReference>
<evidence type="ECO:0000256" key="5">
    <source>
        <dbReference type="ARBA" id="ARBA00022490"/>
    </source>
</evidence>
<evidence type="ECO:0000256" key="14">
    <source>
        <dbReference type="PIRNR" id="PIRNR037093"/>
    </source>
</evidence>
<dbReference type="InterPro" id="IPR013040">
    <property type="entry name" value="Coatomer_gsu_app_Ig-like_dom"/>
</dbReference>
<dbReference type="SUPFAM" id="SSF55711">
    <property type="entry name" value="Subdomain of clathrin and coatomer appendage domain"/>
    <property type="match status" value="1"/>
</dbReference>
<keyword evidence="9 14" id="KW-0653">Protein transport</keyword>
<dbReference type="Proteomes" id="UP000239560">
    <property type="component" value="Unassembled WGS sequence"/>
</dbReference>
<dbReference type="OMA" id="DFIEDCE"/>
<sequence length="910" mass="99664">MSGYKKDEESGVGSFFQDKTTVIQEARVFNETPISPRKCRILLTKIVYLLYVGETFGTQEATTLFFGVTKLFQHKDSALRQMVYLVIKELSGIAEDVIMVTSSIMKDMQPNLEVIYRPNAIRALCRVIDGSMIVGLERFFKAAIVDRNVSIASAALVSSYHLQPIARDVIKRWANEASEAVQNKSSSFATYGGQGYAAGPTSSIIQYHALGLLYLIRQGDRMAVTKMIQQLAGVKGSGGTLRNPYAICMVIRYAAKVMEEDPNVQRAMYELIDGYLKHKSDMVNLEAARAICEMKNVSAAELHRPISVLQLFLSSPKAALKFSAIRTLAKLAQTHPSAVAAVNLDMEKLINDDNRSVATFAITTLLKTGNEASVDRLMKQISAFMSEISDEFKVIVVNAIRALCLKFPAKQSVMLTFLSGVLRDEGGYDFKRAVVEAIFDMIKFIADSKEAALAQLCEFIEDCEFTKLSVRILHLLGVEGPKSPQPSKYIRYIYNRVILENAIVRAAAVSSLAKFGINVADNAVKRSIKVLLTRCLDDVDDEVRDRAAFNLKLMQDEPLANTFVRDDSTFSLDTLEARLTSYMADSSALEQPFDFTAVPKISKEQALEAARHSRKDAIDSVAMASEASGVASTSAAVPSASETQSAYEKQLTEVPEFASYGPVFKSTRKPVELTERETEYVVSAVKHVFAEHVVFQFNVRNTVDAVHLENVVVVMQPSEEADLTEDFIIPVASLGPNSDGVVYVSFTRNNPSTYATGSFGNTLRFLSKEIDPDTGEPEEDGYDDEYSLEELDLGAADYIVPSYAAFATEWDRLRSGATAQETFALTALDSLKTACDSLIEILGMEALGGTEAPTSPTVHTLNMSGLVAGGGGKVLARARMTFQTGKGVTMELTVRAEEEGAAQLVINAIA</sequence>
<feature type="domain" description="Coatomer gamma subunit appendage Ig-like subdomain" evidence="16">
    <location>
        <begin position="646"/>
        <end position="793"/>
    </location>
</feature>
<dbReference type="InterPro" id="IPR037067">
    <property type="entry name" value="Coatomer_gsu_app_sf"/>
</dbReference>
<dbReference type="PIRSF" id="PIRSF037093">
    <property type="entry name" value="Coatomer_gamma_subunit"/>
    <property type="match status" value="1"/>
</dbReference>
<dbReference type="GO" id="GO:0005783">
    <property type="term" value="C:endoplasmic reticulum"/>
    <property type="evidence" value="ECO:0007669"/>
    <property type="project" value="TreeGrafter"/>
</dbReference>
<dbReference type="FunFam" id="3.30.310.10:FF:000008">
    <property type="entry name" value="Coatomer subunit gamma"/>
    <property type="match status" value="1"/>
</dbReference>
<dbReference type="InterPro" id="IPR032154">
    <property type="entry name" value="Coatomer_g_Cpla"/>
</dbReference>
<dbReference type="GO" id="GO:0000139">
    <property type="term" value="C:Golgi membrane"/>
    <property type="evidence" value="ECO:0007669"/>
    <property type="project" value="UniProtKB-SubCell"/>
</dbReference>
<reference evidence="19 21" key="2">
    <citation type="journal article" date="2018" name="Elife">
        <title>Functional genomics of lipid metabolism in the oleaginous yeast Rhodosporidium toruloides.</title>
        <authorList>
            <person name="Coradetti S.T."/>
            <person name="Pinel D."/>
            <person name="Geiselman G."/>
            <person name="Ito M."/>
            <person name="Mondo S."/>
            <person name="Reilly M.C."/>
            <person name="Cheng Y.F."/>
            <person name="Bauer S."/>
            <person name="Grigoriev I."/>
            <person name="Gladden J.M."/>
            <person name="Simmons B.A."/>
            <person name="Brem R."/>
            <person name="Arkin A.P."/>
            <person name="Skerker J.M."/>
        </authorList>
    </citation>
    <scope>NUCLEOTIDE SEQUENCE [LARGE SCALE GENOMIC DNA]</scope>
    <source>
        <strain evidence="19 21">NBRC 0880</strain>
    </source>
</reference>
<comment type="similarity">
    <text evidence="2 14">Belongs to the COPG family.</text>
</comment>
<keyword evidence="4 14" id="KW-0813">Transport</keyword>
<evidence type="ECO:0000259" key="15">
    <source>
        <dbReference type="Pfam" id="PF01602"/>
    </source>
</evidence>
<evidence type="ECO:0000256" key="8">
    <source>
        <dbReference type="ARBA" id="ARBA00022892"/>
    </source>
</evidence>
<dbReference type="InterPro" id="IPR011989">
    <property type="entry name" value="ARM-like"/>
</dbReference>
<dbReference type="Pfam" id="PF01602">
    <property type="entry name" value="Adaptin_N"/>
    <property type="match status" value="1"/>
</dbReference>
<dbReference type="OrthoDB" id="1074925at2759"/>
<dbReference type="Pfam" id="PF16381">
    <property type="entry name" value="Coatomer_g_Cpla"/>
    <property type="match status" value="1"/>
</dbReference>
<accession>A0A0K3CEE4</accession>
<dbReference type="InterPro" id="IPR017106">
    <property type="entry name" value="Coatomer_gsu"/>
</dbReference>
<evidence type="ECO:0000256" key="13">
    <source>
        <dbReference type="ARBA" id="ARBA00025536"/>
    </source>
</evidence>
<dbReference type="PANTHER" id="PTHR10261">
    <property type="entry name" value="COATOMER SUBUNIT GAMMA"/>
    <property type="match status" value="1"/>
</dbReference>
<dbReference type="SUPFAM" id="SSF49348">
    <property type="entry name" value="Clathrin adaptor appendage domain"/>
    <property type="match status" value="1"/>
</dbReference>
<dbReference type="SUPFAM" id="SSF48371">
    <property type="entry name" value="ARM repeat"/>
    <property type="match status" value="1"/>
</dbReference>
<feature type="domain" description="Coatomer subunit gamma C-terminal" evidence="17">
    <location>
        <begin position="796"/>
        <end position="909"/>
    </location>
</feature>
<dbReference type="GO" id="GO:0006891">
    <property type="term" value="P:intra-Golgi vesicle-mediated transport"/>
    <property type="evidence" value="ECO:0007669"/>
    <property type="project" value="TreeGrafter"/>
</dbReference>
<dbReference type="InterPro" id="IPR012295">
    <property type="entry name" value="TBP_dom_sf"/>
</dbReference>
<evidence type="ECO:0000256" key="3">
    <source>
        <dbReference type="ARBA" id="ARBA00011775"/>
    </source>
</evidence>
<dbReference type="InterPro" id="IPR016024">
    <property type="entry name" value="ARM-type_fold"/>
</dbReference>
<evidence type="ECO:0000256" key="12">
    <source>
        <dbReference type="ARBA" id="ARBA00023329"/>
    </source>
</evidence>
<evidence type="ECO:0000256" key="1">
    <source>
        <dbReference type="ARBA" id="ARBA00004255"/>
    </source>
</evidence>
<dbReference type="AlphaFoldDB" id="A0A0K3CEE4"/>
<dbReference type="GO" id="GO:0030126">
    <property type="term" value="C:COPI vesicle coat"/>
    <property type="evidence" value="ECO:0007669"/>
    <property type="project" value="InterPro"/>
</dbReference>
<evidence type="ECO:0000313" key="18">
    <source>
        <dbReference type="EMBL" id="CTR06920.1"/>
    </source>
</evidence>
<evidence type="ECO:0000259" key="16">
    <source>
        <dbReference type="Pfam" id="PF08752"/>
    </source>
</evidence>
<keyword evidence="5 14" id="KW-0963">Cytoplasm</keyword>
<dbReference type="FunFam" id="1.25.10.10:FF:000071">
    <property type="entry name" value="Coatomer subunit gamma"/>
    <property type="match status" value="1"/>
</dbReference>
<keyword evidence="7" id="KW-0677">Repeat</keyword>
<dbReference type="PANTHER" id="PTHR10261:SF0">
    <property type="entry name" value="COATOMER SUBUNIT GAMMA-2"/>
    <property type="match status" value="1"/>
</dbReference>
<evidence type="ECO:0000313" key="19">
    <source>
        <dbReference type="EMBL" id="PRQ75099.1"/>
    </source>
</evidence>
<keyword evidence="8 14" id="KW-0931">ER-Golgi transport</keyword>
<keyword evidence="6" id="KW-0597">Phosphoprotein</keyword>
<evidence type="ECO:0000256" key="10">
    <source>
        <dbReference type="ARBA" id="ARBA00023034"/>
    </source>
</evidence>
<dbReference type="GO" id="GO:0009306">
    <property type="term" value="P:protein secretion"/>
    <property type="evidence" value="ECO:0007669"/>
    <property type="project" value="TreeGrafter"/>
</dbReference>
<comment type="subunit">
    <text evidence="3">Oligomeric complex that consists of at least the alpha, beta, beta', gamma, delta, epsilon and zeta subunits.</text>
</comment>
<feature type="domain" description="Clathrin/coatomer adaptor adaptin-like N-terminal" evidence="15">
    <location>
        <begin position="19"/>
        <end position="556"/>
    </location>
</feature>